<dbReference type="SUPFAM" id="SSF48403">
    <property type="entry name" value="Ankyrin repeat"/>
    <property type="match status" value="1"/>
</dbReference>
<organism evidence="5 6">
    <name type="scientific">Trichosporon asahii var. asahii (strain ATCC 90039 / CBS 2479 / JCM 2466 / KCTC 7840 / NBRC 103889/ NCYC 2677 / UAMH 7654)</name>
    <name type="common">Yeast</name>
    <dbReference type="NCBI Taxonomy" id="1186058"/>
    <lineage>
        <taxon>Eukaryota</taxon>
        <taxon>Fungi</taxon>
        <taxon>Dikarya</taxon>
        <taxon>Basidiomycota</taxon>
        <taxon>Agaricomycotina</taxon>
        <taxon>Tremellomycetes</taxon>
        <taxon>Trichosporonales</taxon>
        <taxon>Trichosporonaceae</taxon>
        <taxon>Trichosporon</taxon>
    </lineage>
</organism>
<dbReference type="Pfam" id="PF12796">
    <property type="entry name" value="Ank_2"/>
    <property type="match status" value="1"/>
</dbReference>
<feature type="compositionally biased region" description="Polar residues" evidence="4">
    <location>
        <begin position="10"/>
        <end position="28"/>
    </location>
</feature>
<keyword evidence="1" id="KW-0677">Repeat</keyword>
<comment type="caution">
    <text evidence="5">The sequence shown here is derived from an EMBL/GenBank/DDBJ whole genome shotgun (WGS) entry which is preliminary data.</text>
</comment>
<accession>J5Q962</accession>
<dbReference type="PROSITE" id="PS50088">
    <property type="entry name" value="ANK_REPEAT"/>
    <property type="match status" value="2"/>
</dbReference>
<dbReference type="GO" id="GO:0004842">
    <property type="term" value="F:ubiquitin-protein transferase activity"/>
    <property type="evidence" value="ECO:0007669"/>
    <property type="project" value="TreeGrafter"/>
</dbReference>
<feature type="repeat" description="ANK" evidence="3">
    <location>
        <begin position="162"/>
        <end position="194"/>
    </location>
</feature>
<dbReference type="HOGENOM" id="CLU_1267685_0_0_1"/>
<protein>
    <submittedName>
        <fullName evidence="5">Ankyrin domain-containing protein</fullName>
    </submittedName>
</protein>
<name>J5Q962_TRIAS</name>
<sequence>MSTGAKCPVSGQQSATGACPVSGQQSASGACPVSGQQAAGGACPVSGQQSATGGCPVSGQQSASGGCPVAHAQPGTPAQASDPSKPTASSLPPEAIELATRLFNMARKGDMTLITYVENGIPPNLTNHDGNTLLMLAAYAGHAELVRELLKKGADVDRPNDRGQTPLAGAVFKLHDDVVKALLEGGADPNKGTPSAIDTARMFKRDEVLKLFEERAQA</sequence>
<dbReference type="VEuPathDB" id="FungiDB:A1Q1_05349"/>
<dbReference type="PANTHER" id="PTHR24171:SF8">
    <property type="entry name" value="BRCA1-ASSOCIATED RING DOMAIN PROTEIN 1"/>
    <property type="match status" value="1"/>
</dbReference>
<evidence type="ECO:0000256" key="3">
    <source>
        <dbReference type="PROSITE-ProRule" id="PRU00023"/>
    </source>
</evidence>
<evidence type="ECO:0000256" key="1">
    <source>
        <dbReference type="ARBA" id="ARBA00022737"/>
    </source>
</evidence>
<dbReference type="AlphaFoldDB" id="J5Q962"/>
<dbReference type="GO" id="GO:0085020">
    <property type="term" value="P:protein K6-linked ubiquitination"/>
    <property type="evidence" value="ECO:0007669"/>
    <property type="project" value="TreeGrafter"/>
</dbReference>
<feature type="compositionally biased region" description="Polar residues" evidence="4">
    <location>
        <begin position="76"/>
        <end position="90"/>
    </location>
</feature>
<dbReference type="PROSITE" id="PS51257">
    <property type="entry name" value="PROKAR_LIPOPROTEIN"/>
    <property type="match status" value="1"/>
</dbReference>
<feature type="compositionally biased region" description="Polar residues" evidence="4">
    <location>
        <begin position="46"/>
        <end position="64"/>
    </location>
</feature>
<dbReference type="PANTHER" id="PTHR24171">
    <property type="entry name" value="ANKYRIN REPEAT DOMAIN-CONTAINING PROTEIN 39-RELATED"/>
    <property type="match status" value="1"/>
</dbReference>
<dbReference type="InterPro" id="IPR036770">
    <property type="entry name" value="Ankyrin_rpt-contain_sf"/>
</dbReference>
<dbReference type="PROSITE" id="PS50297">
    <property type="entry name" value="ANK_REP_REGION"/>
    <property type="match status" value="2"/>
</dbReference>
<dbReference type="OrthoDB" id="539213at2759"/>
<dbReference type="InterPro" id="IPR002110">
    <property type="entry name" value="Ankyrin_rpt"/>
</dbReference>
<feature type="region of interest" description="Disordered" evidence="4">
    <location>
        <begin position="1"/>
        <end position="91"/>
    </location>
</feature>
<dbReference type="SMART" id="SM00248">
    <property type="entry name" value="ANK"/>
    <property type="match status" value="2"/>
</dbReference>
<feature type="repeat" description="ANK" evidence="3">
    <location>
        <begin position="129"/>
        <end position="161"/>
    </location>
</feature>
<proteinExistence type="predicted"/>
<reference evidence="5 6" key="1">
    <citation type="journal article" date="2012" name="Eukaryot. Cell">
        <title>Draft genome sequence of CBS 2479, the standard type strain of Trichosporon asahii.</title>
        <authorList>
            <person name="Yang R.Y."/>
            <person name="Li H.T."/>
            <person name="Zhu H."/>
            <person name="Zhou G.P."/>
            <person name="Wang M."/>
            <person name="Wang L."/>
        </authorList>
    </citation>
    <scope>NUCLEOTIDE SEQUENCE [LARGE SCALE GENOMIC DNA]</scope>
    <source>
        <strain evidence="6">ATCC 90039 / CBS 2479 / JCM 2466 / KCTC 7840 / NCYC 2677 / UAMH 7654</strain>
    </source>
</reference>
<dbReference type="PRINTS" id="PR01415">
    <property type="entry name" value="ANKYRIN"/>
</dbReference>
<dbReference type="EMBL" id="ALBS01000304">
    <property type="protein sequence ID" value="EJT46138.1"/>
    <property type="molecule type" value="Genomic_DNA"/>
</dbReference>
<evidence type="ECO:0000313" key="6">
    <source>
        <dbReference type="Proteomes" id="UP000002748"/>
    </source>
</evidence>
<dbReference type="KEGG" id="tasa:A1Q1_05349"/>
<evidence type="ECO:0000256" key="2">
    <source>
        <dbReference type="ARBA" id="ARBA00023043"/>
    </source>
</evidence>
<gene>
    <name evidence="5" type="ORF">A1Q1_05349</name>
</gene>
<dbReference type="RefSeq" id="XP_014177556.1">
    <property type="nucleotide sequence ID" value="XM_014322081.1"/>
</dbReference>
<evidence type="ECO:0000256" key="4">
    <source>
        <dbReference type="SAM" id="MobiDB-lite"/>
    </source>
</evidence>
<evidence type="ECO:0000313" key="5">
    <source>
        <dbReference type="EMBL" id="EJT46138.1"/>
    </source>
</evidence>
<keyword evidence="2 3" id="KW-0040">ANK repeat</keyword>
<dbReference type="Proteomes" id="UP000002748">
    <property type="component" value="Unassembled WGS sequence"/>
</dbReference>
<dbReference type="Gene3D" id="1.25.40.20">
    <property type="entry name" value="Ankyrin repeat-containing domain"/>
    <property type="match status" value="1"/>
</dbReference>
<dbReference type="GeneID" id="25988861"/>